<dbReference type="EMBL" id="CP036433">
    <property type="protein sequence ID" value="QDU92531.1"/>
    <property type="molecule type" value="Genomic_DNA"/>
</dbReference>
<accession>A0A518DL24</accession>
<name>A0A518DL24_9BACT</name>
<proteinExistence type="predicted"/>
<evidence type="ECO:0000313" key="2">
    <source>
        <dbReference type="Proteomes" id="UP000317648"/>
    </source>
</evidence>
<dbReference type="RefSeq" id="WP_145048560.1">
    <property type="nucleotide sequence ID" value="NZ_CP036433.1"/>
</dbReference>
<organism evidence="1 2">
    <name type="scientific">Lignipirellula cremea</name>
    <dbReference type="NCBI Taxonomy" id="2528010"/>
    <lineage>
        <taxon>Bacteria</taxon>
        <taxon>Pseudomonadati</taxon>
        <taxon>Planctomycetota</taxon>
        <taxon>Planctomycetia</taxon>
        <taxon>Pirellulales</taxon>
        <taxon>Pirellulaceae</taxon>
        <taxon>Lignipirellula</taxon>
    </lineage>
</organism>
<sequence length="129" mass="14536">MFWIVLAFSVITDGSQPITRYPLPANEATYMALALAEEEIQLAMEEANLSDSNFTLLRRRRRVQSLQQSLAGQTPSIHRKLVRSAIASATAQVETDLAATMEGFASKHPQVQLQLRRLERLRALANHYK</sequence>
<protein>
    <submittedName>
        <fullName evidence="1">Uncharacterized protein</fullName>
    </submittedName>
</protein>
<dbReference type="AlphaFoldDB" id="A0A518DL24"/>
<gene>
    <name evidence="1" type="ORF">Pla8534_02790</name>
</gene>
<dbReference type="KEGG" id="lcre:Pla8534_02790"/>
<keyword evidence="2" id="KW-1185">Reference proteome</keyword>
<reference evidence="1 2" key="1">
    <citation type="submission" date="2019-02" db="EMBL/GenBank/DDBJ databases">
        <title>Deep-cultivation of Planctomycetes and their phenomic and genomic characterization uncovers novel biology.</title>
        <authorList>
            <person name="Wiegand S."/>
            <person name="Jogler M."/>
            <person name="Boedeker C."/>
            <person name="Pinto D."/>
            <person name="Vollmers J."/>
            <person name="Rivas-Marin E."/>
            <person name="Kohn T."/>
            <person name="Peeters S.H."/>
            <person name="Heuer A."/>
            <person name="Rast P."/>
            <person name="Oberbeckmann S."/>
            <person name="Bunk B."/>
            <person name="Jeske O."/>
            <person name="Meyerdierks A."/>
            <person name="Storesund J.E."/>
            <person name="Kallscheuer N."/>
            <person name="Luecker S."/>
            <person name="Lage O.M."/>
            <person name="Pohl T."/>
            <person name="Merkel B.J."/>
            <person name="Hornburger P."/>
            <person name="Mueller R.-W."/>
            <person name="Bruemmer F."/>
            <person name="Labrenz M."/>
            <person name="Spormann A.M."/>
            <person name="Op den Camp H."/>
            <person name="Overmann J."/>
            <person name="Amann R."/>
            <person name="Jetten M.S.M."/>
            <person name="Mascher T."/>
            <person name="Medema M.H."/>
            <person name="Devos D.P."/>
            <person name="Kaster A.-K."/>
            <person name="Ovreas L."/>
            <person name="Rohde M."/>
            <person name="Galperin M.Y."/>
            <person name="Jogler C."/>
        </authorList>
    </citation>
    <scope>NUCLEOTIDE SEQUENCE [LARGE SCALE GENOMIC DNA]</scope>
    <source>
        <strain evidence="1 2">Pla85_3_4</strain>
    </source>
</reference>
<dbReference type="Proteomes" id="UP000317648">
    <property type="component" value="Chromosome"/>
</dbReference>
<evidence type="ECO:0000313" key="1">
    <source>
        <dbReference type="EMBL" id="QDU92531.1"/>
    </source>
</evidence>